<feature type="transmembrane region" description="Helical" evidence="1">
    <location>
        <begin position="138"/>
        <end position="155"/>
    </location>
</feature>
<feature type="transmembrane region" description="Helical" evidence="1">
    <location>
        <begin position="43"/>
        <end position="60"/>
    </location>
</feature>
<dbReference type="PROSITE" id="PS51257">
    <property type="entry name" value="PROKAR_LIPOPROTEIN"/>
    <property type="match status" value="1"/>
</dbReference>
<feature type="transmembrane region" description="Helical" evidence="1">
    <location>
        <begin position="176"/>
        <end position="194"/>
    </location>
</feature>
<protein>
    <recommendedName>
        <fullName evidence="4">Glycosyltransferase RgtA/B/C/D-like domain-containing protein</fullName>
    </recommendedName>
</protein>
<dbReference type="OrthoDB" id="1814621at2"/>
<keyword evidence="1" id="KW-1133">Transmembrane helix</keyword>
<evidence type="ECO:0000256" key="1">
    <source>
        <dbReference type="SAM" id="Phobius"/>
    </source>
</evidence>
<evidence type="ECO:0000313" key="2">
    <source>
        <dbReference type="EMBL" id="RZT41350.1"/>
    </source>
</evidence>
<name>A0A4Q7S6Q4_9BURK</name>
<gene>
    <name evidence="2" type="ORF">EV147_0337</name>
</gene>
<feature type="transmembrane region" description="Helical" evidence="1">
    <location>
        <begin position="331"/>
        <end position="354"/>
    </location>
</feature>
<dbReference type="AlphaFoldDB" id="A0A4Q7S6Q4"/>
<organism evidence="2 3">
    <name type="scientific">Cupriavidus agavae</name>
    <dbReference type="NCBI Taxonomy" id="1001822"/>
    <lineage>
        <taxon>Bacteria</taxon>
        <taxon>Pseudomonadati</taxon>
        <taxon>Pseudomonadota</taxon>
        <taxon>Betaproteobacteria</taxon>
        <taxon>Burkholderiales</taxon>
        <taxon>Burkholderiaceae</taxon>
        <taxon>Cupriavidus</taxon>
    </lineage>
</organism>
<keyword evidence="1" id="KW-0812">Transmembrane</keyword>
<comment type="caution">
    <text evidence="2">The sequence shown here is derived from an EMBL/GenBank/DDBJ whole genome shotgun (WGS) entry which is preliminary data.</text>
</comment>
<dbReference type="EMBL" id="SGXM01000001">
    <property type="protein sequence ID" value="RZT41350.1"/>
    <property type="molecule type" value="Genomic_DNA"/>
</dbReference>
<feature type="transmembrane region" description="Helical" evidence="1">
    <location>
        <begin position="440"/>
        <end position="460"/>
    </location>
</feature>
<feature type="transmembrane region" description="Helical" evidence="1">
    <location>
        <begin position="87"/>
        <end position="105"/>
    </location>
</feature>
<feature type="transmembrane region" description="Helical" evidence="1">
    <location>
        <begin position="513"/>
        <end position="531"/>
    </location>
</feature>
<feature type="transmembrane region" description="Helical" evidence="1">
    <location>
        <begin position="467"/>
        <end position="483"/>
    </location>
</feature>
<feature type="transmembrane region" description="Helical" evidence="1">
    <location>
        <begin position="303"/>
        <end position="319"/>
    </location>
</feature>
<feature type="transmembrane region" description="Helical" evidence="1">
    <location>
        <begin position="252"/>
        <end position="272"/>
    </location>
</feature>
<evidence type="ECO:0000313" key="3">
    <source>
        <dbReference type="Proteomes" id="UP000291078"/>
    </source>
</evidence>
<dbReference type="Proteomes" id="UP000291078">
    <property type="component" value="Unassembled WGS sequence"/>
</dbReference>
<evidence type="ECO:0008006" key="4">
    <source>
        <dbReference type="Google" id="ProtNLM"/>
    </source>
</evidence>
<dbReference type="RefSeq" id="WP_130389396.1">
    <property type="nucleotide sequence ID" value="NZ_SGXM01000001.1"/>
</dbReference>
<feature type="transmembrane region" description="Helical" evidence="1">
    <location>
        <begin position="112"/>
        <end position="132"/>
    </location>
</feature>
<reference evidence="2 3" key="1">
    <citation type="journal article" date="2015" name="Stand. Genomic Sci.">
        <title>Genomic Encyclopedia of Bacterial and Archaeal Type Strains, Phase III: the genomes of soil and plant-associated and newly described type strains.</title>
        <authorList>
            <person name="Whitman W.B."/>
            <person name="Woyke T."/>
            <person name="Klenk H.P."/>
            <person name="Zhou Y."/>
            <person name="Lilburn T.G."/>
            <person name="Beck B.J."/>
            <person name="De Vos P."/>
            <person name="Vandamme P."/>
            <person name="Eisen J.A."/>
            <person name="Garrity G."/>
            <person name="Hugenholtz P."/>
            <person name="Kyrpides N.C."/>
        </authorList>
    </citation>
    <scope>NUCLEOTIDE SEQUENCE [LARGE SCALE GENOMIC DNA]</scope>
    <source>
        <strain evidence="2 3">ASC-9842</strain>
    </source>
</reference>
<proteinExistence type="predicted"/>
<accession>A0A4Q7S6Q4</accession>
<feature type="transmembrane region" description="Helical" evidence="1">
    <location>
        <begin position="366"/>
        <end position="387"/>
    </location>
</feature>
<keyword evidence="3" id="KW-1185">Reference proteome</keyword>
<sequence length="700" mass="76874">MVFLKSNWWLAGLLMLAGCLLVGLGFFQTSIWDSVPDARMQELAWLAVMAIGVTVPLAWIFRIRASSIVLAIGAILLWRHAGTAPVIATIFFAGAALGVGTLYVPEAGNRRWALALLIGMLILAGFFGWLLPYPIHDRLVYALVMGAIWIIRFPVIRQAVTRSVTAWRGATRRSPLWSLFFAVVFLLGSMALWLPTVQFDDLAGHLAITYQLLELRYYRLDAASQVWAMTPWATDVMQAVVAVLAREEARSAFNALWYGLAAYFLWDIARSLGLPVALRWLVAAAFASQPLVMPLLGGMQVEAALTAITAAAIATALHVKVKGNVRSLMPLVLVCSGLLAIKATQIMIVAPLAVWALAGRRIGRELLAIGKLLPLIFVITGSSYFYAGVITGNPVLPVFNDIFRSPYFGVERFSDSHWHGGMQWMLPWHLTFSTARYMEAYEGAAGFLMLALLGGVLLALIAPRSRAPMLVALIAFLGTFYNIQYLRYIFPMLTVAIPLTVAGFYYAMGRHRIIAAVLAALVVLNLCFYPNSFYRLRGDDLIWDVAMLQRTGAEVDAAFAPEKVIANYVRAVGNGGGVLLAENGRPYGAPFAGLALTPIWYDHTIMAAAHEADADPEGEVWQRLLRDLGIGYVVTGATERPSLAAALDALDARPVLTLSGMTAWQLSPEAGSRVPPTLAQTRDYARQYLWPEWLRAWMQK</sequence>
<keyword evidence="1" id="KW-0472">Membrane</keyword>